<feature type="chain" id="PRO_5047462565" evidence="5">
    <location>
        <begin position="23"/>
        <end position="235"/>
    </location>
</feature>
<comment type="similarity">
    <text evidence="1">Belongs to the cutinase family.</text>
</comment>
<protein>
    <submittedName>
        <fullName evidence="6">Cutinase family protein</fullName>
    </submittedName>
</protein>
<dbReference type="InterPro" id="IPR000675">
    <property type="entry name" value="Cutinase/axe"/>
</dbReference>
<reference evidence="7" key="1">
    <citation type="journal article" date="2019" name="Int. J. Syst. Evol. Microbiol.">
        <title>The Global Catalogue of Microorganisms (GCM) 10K type strain sequencing project: providing services to taxonomists for standard genome sequencing and annotation.</title>
        <authorList>
            <consortium name="The Broad Institute Genomics Platform"/>
            <consortium name="The Broad Institute Genome Sequencing Center for Infectious Disease"/>
            <person name="Wu L."/>
            <person name="Ma J."/>
        </authorList>
    </citation>
    <scope>NUCLEOTIDE SEQUENCE [LARGE SCALE GENOMIC DNA]</scope>
    <source>
        <strain evidence="7">CCM 7526</strain>
    </source>
</reference>
<evidence type="ECO:0000256" key="4">
    <source>
        <dbReference type="ARBA" id="ARBA00023157"/>
    </source>
</evidence>
<evidence type="ECO:0000256" key="1">
    <source>
        <dbReference type="ARBA" id="ARBA00007534"/>
    </source>
</evidence>
<evidence type="ECO:0000256" key="5">
    <source>
        <dbReference type="SAM" id="SignalP"/>
    </source>
</evidence>
<accession>A0ABW4AT03</accession>
<keyword evidence="5" id="KW-0732">Signal</keyword>
<dbReference type="SMART" id="SM01110">
    <property type="entry name" value="Cutinase"/>
    <property type="match status" value="1"/>
</dbReference>
<keyword evidence="7" id="KW-1185">Reference proteome</keyword>
<dbReference type="PANTHER" id="PTHR33630">
    <property type="entry name" value="CUTINASE RV1984C-RELATED-RELATED"/>
    <property type="match status" value="1"/>
</dbReference>
<keyword evidence="3" id="KW-0378">Hydrolase</keyword>
<dbReference type="PANTHER" id="PTHR33630:SF9">
    <property type="entry name" value="CUTINASE 4"/>
    <property type="match status" value="1"/>
</dbReference>
<comment type="caution">
    <text evidence="6">The sequence shown here is derived from an EMBL/GenBank/DDBJ whole genome shotgun (WGS) entry which is preliminary data.</text>
</comment>
<sequence>MLFGISAAVVVAGAVVTPQAFAATRFGFFGSRNNAGAGAGTGTGGAAAGGNGACSDVELVFARGTGEPQGLGIVGRPLAQALAGELPGRSVSSFAVVYAAASNQRSAGPGATNMSRHIASVAAACPDTQFVIGGYSQGASVTDIAMGIRGAGTAGEAIDADLTGRVSAVVVFGNPLGLQRRTIAGSSAEFGPKAKEFCNNGDPVCGGGNNFAAHLAYPRNGTVQQAAEFAAGKIG</sequence>
<dbReference type="Proteomes" id="UP001597183">
    <property type="component" value="Unassembled WGS sequence"/>
</dbReference>
<dbReference type="Pfam" id="PF01083">
    <property type="entry name" value="Cutinase"/>
    <property type="match status" value="1"/>
</dbReference>
<evidence type="ECO:0000313" key="6">
    <source>
        <dbReference type="EMBL" id="MFD1373350.1"/>
    </source>
</evidence>
<proteinExistence type="inferred from homology"/>
<dbReference type="RefSeq" id="WP_317791814.1">
    <property type="nucleotide sequence ID" value="NZ_AP028461.1"/>
</dbReference>
<evidence type="ECO:0000256" key="2">
    <source>
        <dbReference type="ARBA" id="ARBA00022487"/>
    </source>
</evidence>
<keyword evidence="4" id="KW-1015">Disulfide bond</keyword>
<dbReference type="SUPFAM" id="SSF53474">
    <property type="entry name" value="alpha/beta-Hydrolases"/>
    <property type="match status" value="1"/>
</dbReference>
<evidence type="ECO:0000256" key="3">
    <source>
        <dbReference type="ARBA" id="ARBA00022801"/>
    </source>
</evidence>
<dbReference type="EMBL" id="JBHTMK010000065">
    <property type="protein sequence ID" value="MFD1373350.1"/>
    <property type="molecule type" value="Genomic_DNA"/>
</dbReference>
<evidence type="ECO:0000313" key="7">
    <source>
        <dbReference type="Proteomes" id="UP001597183"/>
    </source>
</evidence>
<feature type="signal peptide" evidence="5">
    <location>
        <begin position="1"/>
        <end position="22"/>
    </location>
</feature>
<organism evidence="6 7">
    <name type="scientific">Actinoplanes sichuanensis</name>
    <dbReference type="NCBI Taxonomy" id="512349"/>
    <lineage>
        <taxon>Bacteria</taxon>
        <taxon>Bacillati</taxon>
        <taxon>Actinomycetota</taxon>
        <taxon>Actinomycetes</taxon>
        <taxon>Micromonosporales</taxon>
        <taxon>Micromonosporaceae</taxon>
        <taxon>Actinoplanes</taxon>
    </lineage>
</organism>
<gene>
    <name evidence="6" type="ORF">ACFQ5G_49145</name>
</gene>
<keyword evidence="2" id="KW-0719">Serine esterase</keyword>
<dbReference type="InterPro" id="IPR029058">
    <property type="entry name" value="AB_hydrolase_fold"/>
</dbReference>
<name>A0ABW4AT03_9ACTN</name>
<dbReference type="Gene3D" id="3.40.50.1820">
    <property type="entry name" value="alpha/beta hydrolase"/>
    <property type="match status" value="1"/>
</dbReference>